<dbReference type="EMBL" id="LKAJ02000001">
    <property type="protein sequence ID" value="MCS5712669.1"/>
    <property type="molecule type" value="Genomic_DNA"/>
</dbReference>
<dbReference type="OrthoDB" id="5815618at2"/>
<gene>
    <name evidence="2" type="primary">xcpT</name>
    <name evidence="2" type="ORF">HT99x_00545</name>
    <name evidence="3" type="ORF">HT99x_014615</name>
</gene>
<dbReference type="InterPro" id="IPR012902">
    <property type="entry name" value="N_methyl_site"/>
</dbReference>
<dbReference type="AlphaFoldDB" id="A0A0Q9YN44"/>
<comment type="caution">
    <text evidence="2">The sequence shown here is derived from an EMBL/GenBank/DDBJ whole genome shotgun (WGS) entry which is preliminary data.</text>
</comment>
<dbReference type="Proteomes" id="UP000051497">
    <property type="component" value="Unassembled WGS sequence"/>
</dbReference>
<accession>A0A0Q9YN44</accession>
<keyword evidence="4" id="KW-1185">Reference proteome</keyword>
<reference evidence="3" key="3">
    <citation type="submission" date="2021-06" db="EMBL/GenBank/DDBJ databases">
        <title>Genomic Description and Analysis of Intracellular Bacteria, Candidatus Berkiella cookevillensis and Candidatus Berkiella aquae.</title>
        <authorList>
            <person name="Kidane D.T."/>
            <person name="Mehari Y.T."/>
            <person name="Rice F.C."/>
            <person name="Arivett B.A."/>
            <person name="Farone A.L."/>
            <person name="Berk S.G."/>
            <person name="Farone M.B."/>
        </authorList>
    </citation>
    <scope>NUCLEOTIDE SEQUENCE</scope>
    <source>
        <strain evidence="3">HT99</strain>
    </source>
</reference>
<dbReference type="PROSITE" id="PS00409">
    <property type="entry name" value="PROKAR_NTER_METHYL"/>
    <property type="match status" value="1"/>
</dbReference>
<keyword evidence="1" id="KW-0472">Membrane</keyword>
<keyword evidence="1" id="KW-0812">Transmembrane</keyword>
<dbReference type="SUPFAM" id="SSF54523">
    <property type="entry name" value="Pili subunits"/>
    <property type="match status" value="1"/>
</dbReference>
<keyword evidence="1" id="KW-1133">Transmembrane helix</keyword>
<proteinExistence type="predicted"/>
<dbReference type="STRING" id="295108.HT99x_00545"/>
<dbReference type="NCBIfam" id="TIGR02532">
    <property type="entry name" value="IV_pilin_GFxxxE"/>
    <property type="match status" value="1"/>
</dbReference>
<organism evidence="2">
    <name type="scientific">Candidatus Berkiella aquae</name>
    <dbReference type="NCBI Taxonomy" id="295108"/>
    <lineage>
        <taxon>Bacteria</taxon>
        <taxon>Pseudomonadati</taxon>
        <taxon>Pseudomonadota</taxon>
        <taxon>Gammaproteobacteria</taxon>
        <taxon>Candidatus Berkiellales</taxon>
        <taxon>Candidatus Berkiellaceae</taxon>
        <taxon>Candidatus Berkiella</taxon>
    </lineage>
</organism>
<dbReference type="Gene3D" id="3.30.700.10">
    <property type="entry name" value="Glycoprotein, Type 4 Pilin"/>
    <property type="match status" value="1"/>
</dbReference>
<reference evidence="2" key="1">
    <citation type="submission" date="2015-09" db="EMBL/GenBank/DDBJ databases">
        <title>Draft Genome Sequences of Two Novel Amoeba-resistant Intranuclear Bacteria, Candidatus Berkiella cookevillensis and Candidatus Berkiella aquae.</title>
        <authorList>
            <person name="Mehari Y.T."/>
            <person name="Arivett B.A."/>
            <person name="Farone A.L."/>
            <person name="Gunderson J.H."/>
            <person name="Farone M.B."/>
        </authorList>
    </citation>
    <scope>NUCLEOTIDE SEQUENCE [LARGE SCALE GENOMIC DNA]</scope>
    <source>
        <strain evidence="2">HT99</strain>
    </source>
</reference>
<name>A0A0Q9YN44_9GAMM</name>
<evidence type="ECO:0000313" key="4">
    <source>
        <dbReference type="Proteomes" id="UP000051497"/>
    </source>
</evidence>
<dbReference type="InterPro" id="IPR045584">
    <property type="entry name" value="Pilin-like"/>
</dbReference>
<sequence>MRNESGFTLIELVIVVVLLGLLAAVALPRYLNISDKARSAVVASTGGAFSAGLNVAKTQWELNERTDRFVDIDGTGVARLRFNKEGYPVAISGDGVHGLSEIKDGGVAGNDTCGQIFYKVVKTSGISIIPADETGKCNSGDFCATATSENSCVFTYRRTNEKITYDAKTGEVSYP</sequence>
<evidence type="ECO:0000256" key="1">
    <source>
        <dbReference type="SAM" id="Phobius"/>
    </source>
</evidence>
<protein>
    <submittedName>
        <fullName evidence="3">Prepilin-type N-terminal cleavage/methylation domain-containing protein</fullName>
    </submittedName>
    <submittedName>
        <fullName evidence="2">Type II secretion system protein G</fullName>
    </submittedName>
</protein>
<evidence type="ECO:0000313" key="3">
    <source>
        <dbReference type="EMBL" id="MCS5712669.1"/>
    </source>
</evidence>
<reference evidence="3" key="2">
    <citation type="journal article" date="2016" name="Genome Announc.">
        <title>Draft Genome Sequences of Two Novel Amoeba-Resistant Intranuclear Bacteria, 'Candidatus Berkiella cookevillensis' and 'Candidatus Berkiella aquae'.</title>
        <authorList>
            <person name="Mehari Y.T."/>
            <person name="Arivett B.A."/>
            <person name="Farone A.L."/>
            <person name="Gunderson J.H."/>
            <person name="Farone M.B."/>
        </authorList>
    </citation>
    <scope>NUCLEOTIDE SEQUENCE</scope>
    <source>
        <strain evidence="3">HT99</strain>
    </source>
</reference>
<feature type="transmembrane region" description="Helical" evidence="1">
    <location>
        <begin position="6"/>
        <end position="27"/>
    </location>
</feature>
<dbReference type="RefSeq" id="WP_075065190.1">
    <property type="nucleotide sequence ID" value="NZ_LKAJ02000001.1"/>
</dbReference>
<dbReference type="EMBL" id="LKAJ01000002">
    <property type="protein sequence ID" value="KRG22128.1"/>
    <property type="molecule type" value="Genomic_DNA"/>
</dbReference>
<dbReference type="Pfam" id="PF07963">
    <property type="entry name" value="N_methyl"/>
    <property type="match status" value="1"/>
</dbReference>
<evidence type="ECO:0000313" key="2">
    <source>
        <dbReference type="EMBL" id="KRG22128.1"/>
    </source>
</evidence>